<keyword evidence="17" id="KW-0812">Transmembrane</keyword>
<feature type="compositionally biased region" description="Low complexity" evidence="16">
    <location>
        <begin position="406"/>
        <end position="427"/>
    </location>
</feature>
<keyword evidence="13" id="KW-0333">Golgi apparatus</keyword>
<sequence>MNSCFKKKLCRAEVWCFKKIIQLTTGVFSSNMKFLFEIISIFLLIQLATAPPPRRIEPKEQQEDPNQNKKHDLDDFGLEYNRYLREVIDLLESDPEFKKKLEEAQDVDIRNGQIAMELEFVNHKVRSKLDEVKRQEIERLRHLAQKQYELSNGIDTEHAKISSEHLDHGNPHTFEIEDLKKLIAKVSADLNEADEKRRKEFKEYEMQKEYEKQQKLKHLEGSEREAFEKQLKENETKHKQHERLHEPGSKPQLEEVWEKEDHMENQEFDPKVFFQLHDLDGNGFWDHTEVKALFLKELDKMYQAGAPEDDMKERVEEMERMREHVFNEADKNKDGLISYEEFLEKTKQPDFEKDPGWDSLDQKPVYTHEEYLEFERRRQEEVQRMIQQGLIPPQPVYHGDPYHQGHFAQYPHHPQQAAAHPQQAAGHPQDHRYASNFGQGQPLQHGYANQPHQGYPNHPNEVHPQAQAGQGYQYQQQQHGSQQGGVDSQPSHDQQSKQPQQFPGSQQGQANQPNQGNQAYQAHQGNQAYQAHQGNQAYQAHPGNQANQQQYPNQGNHIPGDNQAQGIYQQQIHQNQQPNMQQGHAENILPGASVNNTHQKENDKPQSYQAGLDVSQMPNQVRQQLDLKYSKSDSDNHHPNNINAQYKTLQQNNQKQFSNH</sequence>
<keyword evidence="15 17" id="KW-0472">Membrane</keyword>
<dbReference type="EMBL" id="JAWJWE010000036">
    <property type="protein sequence ID" value="KAK6629145.1"/>
    <property type="molecule type" value="Genomic_DNA"/>
</dbReference>
<evidence type="ECO:0000256" key="1">
    <source>
        <dbReference type="ARBA" id="ARBA00004170"/>
    </source>
</evidence>
<evidence type="ECO:0000256" key="15">
    <source>
        <dbReference type="ARBA" id="ARBA00023136"/>
    </source>
</evidence>
<name>A0AAN8NVQ1_POLSC</name>
<evidence type="ECO:0000259" key="18">
    <source>
        <dbReference type="PROSITE" id="PS50222"/>
    </source>
</evidence>
<keyword evidence="12" id="KW-0106">Calcium</keyword>
<dbReference type="Proteomes" id="UP001372834">
    <property type="component" value="Unassembled WGS sequence"/>
</dbReference>
<feature type="compositionally biased region" description="Polar residues" evidence="16">
    <location>
        <begin position="523"/>
        <end position="556"/>
    </location>
</feature>
<evidence type="ECO:0000256" key="14">
    <source>
        <dbReference type="ARBA" id="ARBA00023125"/>
    </source>
</evidence>
<dbReference type="GO" id="GO:0005509">
    <property type="term" value="F:calcium ion binding"/>
    <property type="evidence" value="ECO:0007669"/>
    <property type="project" value="InterPro"/>
</dbReference>
<dbReference type="CDD" id="cd00051">
    <property type="entry name" value="EFh"/>
    <property type="match status" value="1"/>
</dbReference>
<dbReference type="PANTHER" id="PTHR19237">
    <property type="entry name" value="NUCLEOBINDIN"/>
    <property type="match status" value="1"/>
</dbReference>
<evidence type="ECO:0000256" key="5">
    <source>
        <dbReference type="ARBA" id="ARBA00008063"/>
    </source>
</evidence>
<evidence type="ECO:0000256" key="9">
    <source>
        <dbReference type="ARBA" id="ARBA00022658"/>
    </source>
</evidence>
<feature type="region of interest" description="Disordered" evidence="16">
    <location>
        <begin position="611"/>
        <end position="660"/>
    </location>
</feature>
<keyword evidence="14" id="KW-0238">DNA-binding</keyword>
<dbReference type="GO" id="GO:0016020">
    <property type="term" value="C:membrane"/>
    <property type="evidence" value="ECO:0007669"/>
    <property type="project" value="UniProtKB-SubCell"/>
</dbReference>
<accession>A0AAN8NVQ1</accession>
<dbReference type="GO" id="GO:0070062">
    <property type="term" value="C:extracellular exosome"/>
    <property type="evidence" value="ECO:0007669"/>
    <property type="project" value="TreeGrafter"/>
</dbReference>
<dbReference type="PROSITE" id="PS50222">
    <property type="entry name" value="EF_HAND_2"/>
    <property type="match status" value="1"/>
</dbReference>
<dbReference type="GO" id="GO:0005794">
    <property type="term" value="C:Golgi apparatus"/>
    <property type="evidence" value="ECO:0007669"/>
    <property type="project" value="UniProtKB-SubCell"/>
</dbReference>
<evidence type="ECO:0000256" key="4">
    <source>
        <dbReference type="ARBA" id="ARBA00004613"/>
    </source>
</evidence>
<feature type="compositionally biased region" description="Basic and acidic residues" evidence="16">
    <location>
        <begin position="628"/>
        <end position="638"/>
    </location>
</feature>
<evidence type="ECO:0000256" key="8">
    <source>
        <dbReference type="ARBA" id="ARBA00022553"/>
    </source>
</evidence>
<comment type="caution">
    <text evidence="19">The sequence shown here is derived from an EMBL/GenBank/DDBJ whole genome shotgun (WGS) entry which is preliminary data.</text>
</comment>
<feature type="domain" description="EF-hand" evidence="18">
    <location>
        <begin position="317"/>
        <end position="352"/>
    </location>
</feature>
<evidence type="ECO:0000256" key="3">
    <source>
        <dbReference type="ARBA" id="ARBA00004555"/>
    </source>
</evidence>
<evidence type="ECO:0000256" key="2">
    <source>
        <dbReference type="ARBA" id="ARBA00004496"/>
    </source>
</evidence>
<feature type="region of interest" description="Disordered" evidence="16">
    <location>
        <begin position="392"/>
        <end position="562"/>
    </location>
</feature>
<proteinExistence type="inferred from homology"/>
<dbReference type="PANTHER" id="PTHR19237:SF20">
    <property type="entry name" value="NUCLEOBINDIN 1"/>
    <property type="match status" value="1"/>
</dbReference>
<comment type="subcellular location">
    <subcellularLocation>
        <location evidence="2">Cytoplasm</location>
    </subcellularLocation>
    <subcellularLocation>
        <location evidence="3">Golgi apparatus</location>
    </subcellularLocation>
    <subcellularLocation>
        <location evidence="1">Membrane</location>
        <topology evidence="1">Peripheral membrane protein</topology>
    </subcellularLocation>
    <subcellularLocation>
        <location evidence="4">Secreted</location>
    </subcellularLocation>
</comment>
<evidence type="ECO:0000256" key="12">
    <source>
        <dbReference type="ARBA" id="ARBA00022837"/>
    </source>
</evidence>
<feature type="compositionally biased region" description="Low complexity" evidence="16">
    <location>
        <begin position="465"/>
        <end position="522"/>
    </location>
</feature>
<evidence type="ECO:0000256" key="16">
    <source>
        <dbReference type="SAM" id="MobiDB-lite"/>
    </source>
</evidence>
<dbReference type="InterPro" id="IPR057576">
    <property type="entry name" value="NUCB1_N"/>
</dbReference>
<evidence type="ECO:0000256" key="6">
    <source>
        <dbReference type="ARBA" id="ARBA00022490"/>
    </source>
</evidence>
<dbReference type="SUPFAM" id="SSF47473">
    <property type="entry name" value="EF-hand"/>
    <property type="match status" value="1"/>
</dbReference>
<dbReference type="Pfam" id="PF25434">
    <property type="entry name" value="NUCB1_N"/>
    <property type="match status" value="1"/>
</dbReference>
<dbReference type="InterPro" id="IPR002048">
    <property type="entry name" value="EF_hand_dom"/>
</dbReference>
<dbReference type="Gene3D" id="1.10.238.10">
    <property type="entry name" value="EF-hand"/>
    <property type="match status" value="1"/>
</dbReference>
<evidence type="ECO:0000256" key="17">
    <source>
        <dbReference type="SAM" id="Phobius"/>
    </source>
</evidence>
<keyword evidence="11" id="KW-0677">Repeat</keyword>
<keyword evidence="17" id="KW-1133">Transmembrane helix</keyword>
<feature type="compositionally biased region" description="Polar residues" evidence="16">
    <location>
        <begin position="639"/>
        <end position="660"/>
    </location>
</feature>
<evidence type="ECO:0000256" key="13">
    <source>
        <dbReference type="ARBA" id="ARBA00023034"/>
    </source>
</evidence>
<keyword evidence="9" id="KW-0344">Guanine-nucleotide releasing factor</keyword>
<dbReference type="GO" id="GO:0005085">
    <property type="term" value="F:guanyl-nucleotide exchange factor activity"/>
    <property type="evidence" value="ECO:0007669"/>
    <property type="project" value="UniProtKB-KW"/>
</dbReference>
<evidence type="ECO:0000256" key="7">
    <source>
        <dbReference type="ARBA" id="ARBA00022525"/>
    </source>
</evidence>
<keyword evidence="10" id="KW-0732">Signal</keyword>
<evidence type="ECO:0000313" key="19">
    <source>
        <dbReference type="EMBL" id="KAK6629145.1"/>
    </source>
</evidence>
<dbReference type="Pfam" id="PF13499">
    <property type="entry name" value="EF-hand_7"/>
    <property type="match status" value="1"/>
</dbReference>
<reference evidence="19 20" key="1">
    <citation type="submission" date="2023-10" db="EMBL/GenBank/DDBJ databases">
        <title>Genomes of two closely related lineages of the louse Polyplax serrata with different host specificities.</title>
        <authorList>
            <person name="Martinu J."/>
            <person name="Tarabai H."/>
            <person name="Stefka J."/>
            <person name="Hypsa V."/>
        </authorList>
    </citation>
    <scope>NUCLEOTIDE SEQUENCE [LARGE SCALE GENOMIC DNA]</scope>
    <source>
        <strain evidence="19">HR10_N</strain>
    </source>
</reference>
<dbReference type="AlphaFoldDB" id="A0AAN8NVQ1"/>
<gene>
    <name evidence="19" type="ORF">RUM43_002962</name>
</gene>
<dbReference type="InterPro" id="IPR011992">
    <property type="entry name" value="EF-hand-dom_pair"/>
</dbReference>
<dbReference type="InterPro" id="IPR040250">
    <property type="entry name" value="Nucleobindin"/>
</dbReference>
<dbReference type="PROSITE" id="PS00018">
    <property type="entry name" value="EF_HAND_1"/>
    <property type="match status" value="1"/>
</dbReference>
<evidence type="ECO:0000256" key="11">
    <source>
        <dbReference type="ARBA" id="ARBA00022737"/>
    </source>
</evidence>
<keyword evidence="8" id="KW-0597">Phosphoprotein</keyword>
<keyword evidence="7" id="KW-0964">Secreted</keyword>
<evidence type="ECO:0000256" key="10">
    <source>
        <dbReference type="ARBA" id="ARBA00022729"/>
    </source>
</evidence>
<organism evidence="19 20">
    <name type="scientific">Polyplax serrata</name>
    <name type="common">Common mouse louse</name>
    <dbReference type="NCBI Taxonomy" id="468196"/>
    <lineage>
        <taxon>Eukaryota</taxon>
        <taxon>Metazoa</taxon>
        <taxon>Ecdysozoa</taxon>
        <taxon>Arthropoda</taxon>
        <taxon>Hexapoda</taxon>
        <taxon>Insecta</taxon>
        <taxon>Pterygota</taxon>
        <taxon>Neoptera</taxon>
        <taxon>Paraneoptera</taxon>
        <taxon>Psocodea</taxon>
        <taxon>Troctomorpha</taxon>
        <taxon>Phthiraptera</taxon>
        <taxon>Anoplura</taxon>
        <taxon>Polyplacidae</taxon>
        <taxon>Polyplax</taxon>
    </lineage>
</organism>
<comment type="similarity">
    <text evidence="5">Belongs to the nucleobindin family.</text>
</comment>
<keyword evidence="6" id="KW-0963">Cytoplasm</keyword>
<feature type="transmembrane region" description="Helical" evidence="17">
    <location>
        <begin position="20"/>
        <end position="45"/>
    </location>
</feature>
<dbReference type="InterPro" id="IPR018247">
    <property type="entry name" value="EF_Hand_1_Ca_BS"/>
</dbReference>
<dbReference type="GO" id="GO:0005793">
    <property type="term" value="C:endoplasmic reticulum-Golgi intermediate compartment"/>
    <property type="evidence" value="ECO:0007669"/>
    <property type="project" value="TreeGrafter"/>
</dbReference>
<protein>
    <recommendedName>
        <fullName evidence="18">EF-hand domain-containing protein</fullName>
    </recommendedName>
</protein>
<evidence type="ECO:0000313" key="20">
    <source>
        <dbReference type="Proteomes" id="UP001372834"/>
    </source>
</evidence>
<dbReference type="GO" id="GO:0003677">
    <property type="term" value="F:DNA binding"/>
    <property type="evidence" value="ECO:0007669"/>
    <property type="project" value="UniProtKB-KW"/>
</dbReference>